<comment type="caution">
    <text evidence="4">The sequence shown here is derived from an EMBL/GenBank/DDBJ whole genome shotgun (WGS) entry which is preliminary data.</text>
</comment>
<dbReference type="Proteomes" id="UP000373149">
    <property type="component" value="Unassembled WGS sequence"/>
</dbReference>
<dbReference type="RefSeq" id="WP_194236446.1">
    <property type="nucleotide sequence ID" value="NZ_VMNX01000391.1"/>
</dbReference>
<dbReference type="GO" id="GO:0004553">
    <property type="term" value="F:hydrolase activity, hydrolyzing O-glycosyl compounds"/>
    <property type="evidence" value="ECO:0007669"/>
    <property type="project" value="InterPro"/>
</dbReference>
<gene>
    <name evidence="4" type="ORF">FPZ41_44510</name>
</gene>
<dbReference type="InterPro" id="IPR037524">
    <property type="entry name" value="PA14/GLEYA"/>
</dbReference>
<dbReference type="PANTHER" id="PTHR42715">
    <property type="entry name" value="BETA-GLUCOSIDASE"/>
    <property type="match status" value="1"/>
</dbReference>
<keyword evidence="5" id="KW-1185">Reference proteome</keyword>
<dbReference type="Gene3D" id="3.40.50.1700">
    <property type="entry name" value="Glycoside hydrolase family 3 C-terminal domain"/>
    <property type="match status" value="1"/>
</dbReference>
<dbReference type="EMBL" id="VMNX01000391">
    <property type="protein sequence ID" value="MPY55234.1"/>
    <property type="molecule type" value="Genomic_DNA"/>
</dbReference>
<dbReference type="Pfam" id="PF07691">
    <property type="entry name" value="PA14"/>
    <property type="match status" value="1"/>
</dbReference>
<protein>
    <submittedName>
        <fullName evidence="4">Glycosyl hydrolase</fullName>
    </submittedName>
</protein>
<evidence type="ECO:0000313" key="5">
    <source>
        <dbReference type="Proteomes" id="UP000373149"/>
    </source>
</evidence>
<evidence type="ECO:0000256" key="2">
    <source>
        <dbReference type="ARBA" id="ARBA00022801"/>
    </source>
</evidence>
<dbReference type="Gene3D" id="2.60.40.10">
    <property type="entry name" value="Immunoglobulins"/>
    <property type="match status" value="1"/>
</dbReference>
<feature type="domain" description="PA14" evidence="3">
    <location>
        <begin position="105"/>
        <end position="253"/>
    </location>
</feature>
<dbReference type="Pfam" id="PF14310">
    <property type="entry name" value="Fn3-like"/>
    <property type="match status" value="1"/>
</dbReference>
<dbReference type="InterPro" id="IPR026891">
    <property type="entry name" value="Fn3-like"/>
</dbReference>
<dbReference type="Gene3D" id="2.60.120.260">
    <property type="entry name" value="Galactose-binding domain-like"/>
    <property type="match status" value="1"/>
</dbReference>
<name>A0A5N8X7V4_9ACTN</name>
<proteinExistence type="inferred from homology"/>
<dbReference type="PANTHER" id="PTHR42715:SF10">
    <property type="entry name" value="BETA-GLUCOSIDASE"/>
    <property type="match status" value="1"/>
</dbReference>
<dbReference type="InterPro" id="IPR011658">
    <property type="entry name" value="PA14_dom"/>
</dbReference>
<evidence type="ECO:0000313" key="4">
    <source>
        <dbReference type="EMBL" id="MPY55234.1"/>
    </source>
</evidence>
<accession>A0A5N8X7V4</accession>
<dbReference type="PROSITE" id="PS51820">
    <property type="entry name" value="PA14"/>
    <property type="match status" value="1"/>
</dbReference>
<keyword evidence="2 4" id="KW-0378">Hydrolase</keyword>
<dbReference type="InterPro" id="IPR013783">
    <property type="entry name" value="Ig-like_fold"/>
</dbReference>
<dbReference type="SUPFAM" id="SSF56988">
    <property type="entry name" value="Anthrax protective antigen"/>
    <property type="match status" value="1"/>
</dbReference>
<dbReference type="SMART" id="SM00758">
    <property type="entry name" value="PA14"/>
    <property type="match status" value="1"/>
</dbReference>
<feature type="non-terminal residue" evidence="4">
    <location>
        <position position="1"/>
    </location>
</feature>
<dbReference type="InterPro" id="IPR036881">
    <property type="entry name" value="Glyco_hydro_3_C_sf"/>
</dbReference>
<dbReference type="GO" id="GO:0005975">
    <property type="term" value="P:carbohydrate metabolic process"/>
    <property type="evidence" value="ECO:0007669"/>
    <property type="project" value="InterPro"/>
</dbReference>
<organism evidence="4 5">
    <name type="scientific">Streptomyces acidicola</name>
    <dbReference type="NCBI Taxonomy" id="2596892"/>
    <lineage>
        <taxon>Bacteria</taxon>
        <taxon>Bacillati</taxon>
        <taxon>Actinomycetota</taxon>
        <taxon>Actinomycetes</taxon>
        <taxon>Kitasatosporales</taxon>
        <taxon>Streptomycetaceae</taxon>
        <taxon>Streptomyces</taxon>
    </lineage>
</organism>
<dbReference type="InterPro" id="IPR050288">
    <property type="entry name" value="Cellulose_deg_GH3"/>
</dbReference>
<sequence>LVPPPPPADFACEAAAAGAVLLRNHGNELPWHARDIGSLAVSGQAAVTPRTQGGGSATVVPPAVVSPLDGLRAALPDARVVHDMGTVISDAPVPLPSHTLTNPATGGPGVRTRFLDAEGREVFAEDRLATDLVWFGTSRPASAHTLELTTRYRPEHDGPTRLAIASVGRTTLYVDGEPAVEADFSLGGSELGAGLFVPPTASGETTLEAGREVELRVVHDLTSRDAGRTGSVSLAFGLLPELADAEAAIARAAETARGADAAVVVVGTTTRAETEGRDRETLALPGRQDDLVRAVAAANPRTVVVVNAGGPVLMPWRDDVAAVLLTWFAGQDFGWALADLLLGVREPGGRLPTTWPAEQADVPVLDTRPTDGRLDYAEGLHIGYRAWLRAGRTPAYAFGHGLGYTTWRLDELTLPDGIGAGEDVTATVRVTNTGPRAGKQVVQLYLSRPDSALDRPARWLAGFAPVHLDPGATAEVAVRIPARAFAHWDGSGWSHEPGAFTAHAGTASDALPLSREVHLS</sequence>
<reference evidence="4 5" key="1">
    <citation type="submission" date="2019-09" db="EMBL/GenBank/DDBJ databases">
        <authorList>
            <person name="Duangmal K."/>
            <person name="Teo W.F.A."/>
            <person name="Lipun K."/>
        </authorList>
    </citation>
    <scope>NUCLEOTIDE SEQUENCE [LARGE SCALE GENOMIC DNA]</scope>
    <source>
        <strain evidence="4 5">K1PN6</strain>
    </source>
</reference>
<dbReference type="InterPro" id="IPR036962">
    <property type="entry name" value="Glyco_hydro_3_N_sf"/>
</dbReference>
<evidence type="ECO:0000256" key="1">
    <source>
        <dbReference type="ARBA" id="ARBA00005336"/>
    </source>
</evidence>
<dbReference type="AlphaFoldDB" id="A0A5N8X7V4"/>
<dbReference type="Gene3D" id="3.20.20.300">
    <property type="entry name" value="Glycoside hydrolase, family 3, N-terminal domain"/>
    <property type="match status" value="1"/>
</dbReference>
<dbReference type="SUPFAM" id="SSF52279">
    <property type="entry name" value="Beta-D-glucan exohydrolase, C-terminal domain"/>
    <property type="match status" value="1"/>
</dbReference>
<evidence type="ECO:0000259" key="3">
    <source>
        <dbReference type="PROSITE" id="PS51820"/>
    </source>
</evidence>
<dbReference type="SMART" id="SM01217">
    <property type="entry name" value="Fn3_like"/>
    <property type="match status" value="1"/>
</dbReference>
<dbReference type="InterPro" id="IPR002772">
    <property type="entry name" value="Glyco_hydro_3_C"/>
</dbReference>
<comment type="similarity">
    <text evidence="1">Belongs to the glycosyl hydrolase 3 family.</text>
</comment>
<dbReference type="Pfam" id="PF01915">
    <property type="entry name" value="Glyco_hydro_3_C"/>
    <property type="match status" value="1"/>
</dbReference>